<evidence type="ECO:0000256" key="16">
    <source>
        <dbReference type="ARBA" id="ARBA00060750"/>
    </source>
</evidence>
<evidence type="ECO:0000256" key="5">
    <source>
        <dbReference type="ARBA" id="ARBA00019599"/>
    </source>
</evidence>
<dbReference type="GO" id="GO:0010506">
    <property type="term" value="P:regulation of autophagy"/>
    <property type="evidence" value="ECO:0007669"/>
    <property type="project" value="InterPro"/>
</dbReference>
<evidence type="ECO:0000256" key="1">
    <source>
        <dbReference type="ARBA" id="ARBA00004308"/>
    </source>
</evidence>
<feature type="compositionally biased region" description="Polar residues" evidence="18">
    <location>
        <begin position="507"/>
        <end position="516"/>
    </location>
</feature>
<evidence type="ECO:0000256" key="3">
    <source>
        <dbReference type="ARBA" id="ARBA00012513"/>
    </source>
</evidence>
<feature type="region of interest" description="Disordered" evidence="18">
    <location>
        <begin position="399"/>
        <end position="458"/>
    </location>
</feature>
<keyword evidence="14" id="KW-0472">Membrane</keyword>
<keyword evidence="7" id="KW-0963">Cytoplasm</keyword>
<comment type="subcellular location">
    <subcellularLocation>
        <location evidence="2">Cytoplasm</location>
    </subcellularLocation>
    <subcellularLocation>
        <location evidence="1">Endomembrane system</location>
    </subcellularLocation>
</comment>
<keyword evidence="6" id="KW-0813">Transport</keyword>
<dbReference type="GO" id="GO:0000421">
    <property type="term" value="C:autophagosome membrane"/>
    <property type="evidence" value="ECO:0007669"/>
    <property type="project" value="EnsemblFungi"/>
</dbReference>
<evidence type="ECO:0000256" key="12">
    <source>
        <dbReference type="ARBA" id="ARBA00022927"/>
    </source>
</evidence>
<comment type="similarity">
    <text evidence="16">Belongs to the protein kinase superfamily. Ser/Thr protein kinase family. APG1/unc-51/ULK1 subfamily.</text>
</comment>
<evidence type="ECO:0000259" key="19">
    <source>
        <dbReference type="PROSITE" id="PS50011"/>
    </source>
</evidence>
<dbReference type="STRING" id="294747.C5MCJ7"/>
<evidence type="ECO:0000256" key="18">
    <source>
        <dbReference type="SAM" id="MobiDB-lite"/>
    </source>
</evidence>
<evidence type="ECO:0000256" key="4">
    <source>
        <dbReference type="ARBA" id="ARBA00018572"/>
    </source>
</evidence>
<keyword evidence="21" id="KW-1185">Reference proteome</keyword>
<dbReference type="Pfam" id="PF21127">
    <property type="entry name" value="ATG1-like_MIT2"/>
    <property type="match status" value="1"/>
</dbReference>
<dbReference type="InterPro" id="IPR045269">
    <property type="entry name" value="Atg1-like"/>
</dbReference>
<dbReference type="FunFam" id="3.30.200.20:FF:000042">
    <property type="entry name" value="Aurora kinase A"/>
    <property type="match status" value="1"/>
</dbReference>
<dbReference type="GO" id="GO:0030447">
    <property type="term" value="P:filamentous growth"/>
    <property type="evidence" value="ECO:0007669"/>
    <property type="project" value="UniProtKB-ARBA"/>
</dbReference>
<dbReference type="PANTHER" id="PTHR24348">
    <property type="entry name" value="SERINE/THREONINE-PROTEIN KINASE UNC-51-RELATED"/>
    <property type="match status" value="1"/>
</dbReference>
<dbReference type="GO" id="GO:0032258">
    <property type="term" value="P:cytoplasm to vacuole targeting by the Cvt pathway"/>
    <property type="evidence" value="ECO:0007669"/>
    <property type="project" value="EnsemblFungi"/>
</dbReference>
<feature type="region of interest" description="Disordered" evidence="18">
    <location>
        <begin position="485"/>
        <end position="524"/>
    </location>
</feature>
<feature type="region of interest" description="Disordered" evidence="18">
    <location>
        <begin position="25"/>
        <end position="48"/>
    </location>
</feature>
<dbReference type="InterPro" id="IPR000719">
    <property type="entry name" value="Prot_kinase_dom"/>
</dbReference>
<dbReference type="SMART" id="SM00220">
    <property type="entry name" value="S_TKc"/>
    <property type="match status" value="1"/>
</dbReference>
<dbReference type="Gene3D" id="3.30.200.20">
    <property type="entry name" value="Phosphorylase Kinase, domain 1"/>
    <property type="match status" value="1"/>
</dbReference>
<evidence type="ECO:0000256" key="9">
    <source>
        <dbReference type="ARBA" id="ARBA00022741"/>
    </source>
</evidence>
<feature type="binding site" evidence="17">
    <location>
        <position position="89"/>
    </location>
    <ligand>
        <name>ATP</name>
        <dbReference type="ChEBI" id="CHEBI:30616"/>
    </ligand>
</feature>
<evidence type="ECO:0000313" key="20">
    <source>
        <dbReference type="EMBL" id="EER32277.1"/>
    </source>
</evidence>
<accession>C5MCJ7</accession>
<evidence type="ECO:0000256" key="14">
    <source>
        <dbReference type="ARBA" id="ARBA00023136"/>
    </source>
</evidence>
<dbReference type="GO" id="GO:0000045">
    <property type="term" value="P:autophagosome assembly"/>
    <property type="evidence" value="ECO:0007669"/>
    <property type="project" value="EnsemblFungi"/>
</dbReference>
<evidence type="ECO:0000256" key="7">
    <source>
        <dbReference type="ARBA" id="ARBA00022490"/>
    </source>
</evidence>
<dbReference type="Proteomes" id="UP000002037">
    <property type="component" value="Unassembled WGS sequence"/>
</dbReference>
<dbReference type="EMBL" id="GG692399">
    <property type="protein sequence ID" value="EER32277.1"/>
    <property type="molecule type" value="Genomic_DNA"/>
</dbReference>
<feature type="compositionally biased region" description="Low complexity" evidence="18">
    <location>
        <begin position="32"/>
        <end position="48"/>
    </location>
</feature>
<evidence type="ECO:0000256" key="8">
    <source>
        <dbReference type="ARBA" id="ARBA00022679"/>
    </source>
</evidence>
<sequence length="775" mass="86563">MSKPPHHQRIPRPEGNIGIGIQETRVGSTNPANSVATTVSTTSTVSSTNTNSKMEYIGVYKIGPEIGKGSFATVYKCINTTNNKAVAIKSVYRSKLKSKKLIENLEIEISILKNMKHPHIVGLLDYKQTSSYFHLVMDYCSMGDLSYFIRRRNQLVKTHPVISSLLQRYPSPEGSHGLNEVLVLHFLKQLSSALSFLRSKSLVHRDIKPQNLLLCPPVHSKQEFIDREFVGLWELPILKIADFGFARFLPSTSMAETLCGSPLYMAPEILRYEKYNAKADLWSVGAVLYEMTVGKPPFKAGNHIELLKNIEKANDRIKFPSAAQVPESLKSLIKSLLKYNPTERISFNEFFSHPLITGDLEETDEPLETSEMDENLFISEYISPIKPSERSQFINPIPLTPIVNQEEQNKEEEEERTQNIEVEETIKRPVMSPSPKTDIPSSSTREDRLTNDNSKETQKDDLVLDKDYVVVERKEIIDDIFDKLPTTTSANTTPNAISSGAPRQRRTSSTGSNRRPSFTERKISISPTNALSKALFLASHKLFGTNATNQQQSTNSSTPVSAIAENVIDDDLIYGSGSGPSIAVTAIVSTPENDDMVLSRLEMLANMAHSVKTLADVKYKQVIPSPPSSDTIEDEEEIGLPDEIVKKIAEDGMKLYDKALSLLAKGMNISGKCDSQLYDVCLQRFQILSEMAPPVVTESSASADVLLYQRAIQIARESAISEINRKDVKNCLISYSTAYYMLLSVLESEDLSESEVSEIKKIVDKILNRIHMLNK</sequence>
<evidence type="ECO:0000313" key="21">
    <source>
        <dbReference type="Proteomes" id="UP000002037"/>
    </source>
</evidence>
<dbReference type="RefSeq" id="XP_002549651.1">
    <property type="nucleotide sequence ID" value="XM_002549605.1"/>
</dbReference>
<dbReference type="KEGG" id="ctp:CTRG_03948"/>
<dbReference type="InterPro" id="IPR011009">
    <property type="entry name" value="Kinase-like_dom_sf"/>
</dbReference>
<feature type="domain" description="Protein kinase" evidence="19">
    <location>
        <begin position="60"/>
        <end position="356"/>
    </location>
</feature>
<dbReference type="OrthoDB" id="346907at2759"/>
<gene>
    <name evidence="20" type="ORF">CTRG_03948</name>
</gene>
<keyword evidence="10" id="KW-0418">Kinase</keyword>
<dbReference type="PANTHER" id="PTHR24348:SF22">
    <property type="entry name" value="NON-SPECIFIC SERINE_THREONINE PROTEIN KINASE"/>
    <property type="match status" value="1"/>
</dbReference>
<organism evidence="20 21">
    <name type="scientific">Candida tropicalis (strain ATCC MYA-3404 / T1)</name>
    <name type="common">Yeast</name>
    <dbReference type="NCBI Taxonomy" id="294747"/>
    <lineage>
        <taxon>Eukaryota</taxon>
        <taxon>Fungi</taxon>
        <taxon>Dikarya</taxon>
        <taxon>Ascomycota</taxon>
        <taxon>Saccharomycotina</taxon>
        <taxon>Pichiomycetes</taxon>
        <taxon>Debaryomycetaceae</taxon>
        <taxon>Candida/Lodderomyces clade</taxon>
        <taxon>Candida</taxon>
    </lineage>
</organism>
<dbReference type="GO" id="GO:1990316">
    <property type="term" value="C:Atg1/ULK1 kinase complex"/>
    <property type="evidence" value="ECO:0007669"/>
    <property type="project" value="EnsemblFungi"/>
</dbReference>
<reference evidence="20 21" key="1">
    <citation type="journal article" date="2009" name="Nature">
        <title>Evolution of pathogenicity and sexual reproduction in eight Candida genomes.</title>
        <authorList>
            <person name="Butler G."/>
            <person name="Rasmussen M.D."/>
            <person name="Lin M.F."/>
            <person name="Santos M.A."/>
            <person name="Sakthikumar S."/>
            <person name="Munro C.A."/>
            <person name="Rheinbay E."/>
            <person name="Grabherr M."/>
            <person name="Forche A."/>
            <person name="Reedy J.L."/>
            <person name="Agrafioti I."/>
            <person name="Arnaud M.B."/>
            <person name="Bates S."/>
            <person name="Brown A.J."/>
            <person name="Brunke S."/>
            <person name="Costanzo M.C."/>
            <person name="Fitzpatrick D.A."/>
            <person name="de Groot P.W."/>
            <person name="Harris D."/>
            <person name="Hoyer L.L."/>
            <person name="Hube B."/>
            <person name="Klis F.M."/>
            <person name="Kodira C."/>
            <person name="Lennard N."/>
            <person name="Logue M.E."/>
            <person name="Martin R."/>
            <person name="Neiman A.M."/>
            <person name="Nikolaou E."/>
            <person name="Quail M.A."/>
            <person name="Quinn J."/>
            <person name="Santos M.C."/>
            <person name="Schmitzberger F.F."/>
            <person name="Sherlock G."/>
            <person name="Shah P."/>
            <person name="Silverstein K.A."/>
            <person name="Skrzypek M.S."/>
            <person name="Soll D."/>
            <person name="Staggs R."/>
            <person name="Stansfield I."/>
            <person name="Stumpf M.P."/>
            <person name="Sudbery P.E."/>
            <person name="Srikantha T."/>
            <person name="Zeng Q."/>
            <person name="Berman J."/>
            <person name="Berriman M."/>
            <person name="Heitman J."/>
            <person name="Gow N.A."/>
            <person name="Lorenz M.C."/>
            <person name="Birren B.W."/>
            <person name="Kellis M."/>
            <person name="Cuomo C.A."/>
        </authorList>
    </citation>
    <scope>NUCLEOTIDE SEQUENCE [LARGE SCALE GENOMIC DNA]</scope>
    <source>
        <strain evidence="21">ATCC MYA-3404 / T1</strain>
    </source>
</reference>
<dbReference type="GO" id="GO:0000423">
    <property type="term" value="P:mitophagy"/>
    <property type="evidence" value="ECO:0007669"/>
    <property type="project" value="EnsemblFungi"/>
</dbReference>
<dbReference type="GO" id="GO:0061709">
    <property type="term" value="P:reticulophagy"/>
    <property type="evidence" value="ECO:0007669"/>
    <property type="project" value="EnsemblFungi"/>
</dbReference>
<dbReference type="PROSITE" id="PS00107">
    <property type="entry name" value="PROTEIN_KINASE_ATP"/>
    <property type="match status" value="1"/>
</dbReference>
<feature type="compositionally biased region" description="Low complexity" evidence="18">
    <location>
        <begin position="485"/>
        <end position="498"/>
    </location>
</feature>
<proteinExistence type="inferred from homology"/>
<dbReference type="PROSITE" id="PS00108">
    <property type="entry name" value="PROTEIN_KINASE_ST"/>
    <property type="match status" value="1"/>
</dbReference>
<dbReference type="GO" id="GO:0034045">
    <property type="term" value="C:phagophore assembly site membrane"/>
    <property type="evidence" value="ECO:0007669"/>
    <property type="project" value="TreeGrafter"/>
</dbReference>
<evidence type="ECO:0000256" key="2">
    <source>
        <dbReference type="ARBA" id="ARBA00004496"/>
    </source>
</evidence>
<dbReference type="InterPro" id="IPR022708">
    <property type="entry name" value="Atg1-like_tMIT"/>
</dbReference>
<dbReference type="GO" id="GO:0000329">
    <property type="term" value="C:fungal-type vacuole membrane"/>
    <property type="evidence" value="ECO:0007669"/>
    <property type="project" value="EnsemblFungi"/>
</dbReference>
<dbReference type="CDD" id="cd14009">
    <property type="entry name" value="STKc_ATG1_ULK_like"/>
    <property type="match status" value="1"/>
</dbReference>
<dbReference type="GO" id="GO:0004674">
    <property type="term" value="F:protein serine/threonine kinase activity"/>
    <property type="evidence" value="ECO:0007669"/>
    <property type="project" value="UniProtKB-EC"/>
</dbReference>
<evidence type="ECO:0000256" key="10">
    <source>
        <dbReference type="ARBA" id="ARBA00022777"/>
    </source>
</evidence>
<dbReference type="GO" id="GO:0005524">
    <property type="term" value="F:ATP binding"/>
    <property type="evidence" value="ECO:0007669"/>
    <property type="project" value="UniProtKB-UniRule"/>
</dbReference>
<dbReference type="GeneID" id="8295795"/>
<dbReference type="Pfam" id="PF00069">
    <property type="entry name" value="Pkinase"/>
    <property type="match status" value="1"/>
</dbReference>
<keyword evidence="13" id="KW-0072">Autophagy</keyword>
<keyword evidence="11 17" id="KW-0067">ATP-binding</keyword>
<dbReference type="PROSITE" id="PS50011">
    <property type="entry name" value="PROTEIN_KINASE_DOM"/>
    <property type="match status" value="1"/>
</dbReference>
<dbReference type="HOGENOM" id="CLU_006447_1_0_1"/>
<keyword evidence="9 17" id="KW-0547">Nucleotide-binding</keyword>
<dbReference type="InterPro" id="IPR017441">
    <property type="entry name" value="Protein_kinase_ATP_BS"/>
</dbReference>
<evidence type="ECO:0000256" key="15">
    <source>
        <dbReference type="ARBA" id="ARBA00030237"/>
    </source>
</evidence>
<dbReference type="SUPFAM" id="SSF56112">
    <property type="entry name" value="Protein kinase-like (PK-like)"/>
    <property type="match status" value="1"/>
</dbReference>
<name>C5MCJ7_CANTT</name>
<keyword evidence="8" id="KW-0808">Transferase</keyword>
<feature type="compositionally biased region" description="Basic and acidic residues" evidence="18">
    <location>
        <begin position="444"/>
        <end position="458"/>
    </location>
</feature>
<dbReference type="GO" id="GO:0005829">
    <property type="term" value="C:cytosol"/>
    <property type="evidence" value="ECO:0007669"/>
    <property type="project" value="EnsemblFungi"/>
</dbReference>
<keyword evidence="12" id="KW-0653">Protein transport</keyword>
<dbReference type="Gene3D" id="1.10.510.10">
    <property type="entry name" value="Transferase(Phosphotransferase) domain 1"/>
    <property type="match status" value="1"/>
</dbReference>
<dbReference type="AlphaFoldDB" id="C5MCJ7"/>
<dbReference type="GO" id="GO:0120095">
    <property type="term" value="C:vacuole-isolation membrane contact site"/>
    <property type="evidence" value="ECO:0007669"/>
    <property type="project" value="EnsemblFungi"/>
</dbReference>
<evidence type="ECO:0000256" key="6">
    <source>
        <dbReference type="ARBA" id="ARBA00022448"/>
    </source>
</evidence>
<evidence type="ECO:0000256" key="17">
    <source>
        <dbReference type="PROSITE-ProRule" id="PRU10141"/>
    </source>
</evidence>
<dbReference type="GO" id="GO:0034727">
    <property type="term" value="P:piecemeal microautophagy of the nucleus"/>
    <property type="evidence" value="ECO:0007669"/>
    <property type="project" value="EnsemblFungi"/>
</dbReference>
<dbReference type="GO" id="GO:0061908">
    <property type="term" value="C:phagophore"/>
    <property type="evidence" value="ECO:0007669"/>
    <property type="project" value="EnsemblFungi"/>
</dbReference>
<dbReference type="Pfam" id="PF12063">
    <property type="entry name" value="ATG1-like_MIT1"/>
    <property type="match status" value="1"/>
</dbReference>
<dbReference type="eggNOG" id="KOG0595">
    <property type="taxonomic scope" value="Eukaryota"/>
</dbReference>
<evidence type="ECO:0000256" key="11">
    <source>
        <dbReference type="ARBA" id="ARBA00022840"/>
    </source>
</evidence>
<dbReference type="FunFam" id="1.10.510.10:FF:000817">
    <property type="entry name" value="Serine/threonine-protein kinase ATG1"/>
    <property type="match status" value="1"/>
</dbReference>
<dbReference type="EC" id="2.7.11.1" evidence="3"/>
<dbReference type="GO" id="GO:0006995">
    <property type="term" value="P:cellular response to nitrogen starvation"/>
    <property type="evidence" value="ECO:0007669"/>
    <property type="project" value="EnsemblFungi"/>
</dbReference>
<dbReference type="GO" id="GO:0012505">
    <property type="term" value="C:endomembrane system"/>
    <property type="evidence" value="ECO:0007669"/>
    <property type="project" value="UniProtKB-SubCell"/>
</dbReference>
<dbReference type="VEuPathDB" id="FungiDB:CTRG_03948"/>
<dbReference type="InterPro" id="IPR008271">
    <property type="entry name" value="Ser/Thr_kinase_AS"/>
</dbReference>
<dbReference type="GO" id="GO:0051365">
    <property type="term" value="P:cellular response to potassium ion starvation"/>
    <property type="evidence" value="ECO:0007669"/>
    <property type="project" value="EnsemblFungi"/>
</dbReference>
<evidence type="ECO:0000256" key="13">
    <source>
        <dbReference type="ARBA" id="ARBA00023006"/>
    </source>
</evidence>
<protein>
    <recommendedName>
        <fullName evidence="4">Serine/threonine-protein kinase ATG1</fullName>
        <ecNumber evidence="3">2.7.11.1</ecNumber>
    </recommendedName>
    <alternativeName>
        <fullName evidence="15">Autophagy-related protein 1</fullName>
    </alternativeName>
    <alternativeName>
        <fullName evidence="5">Serine/threonine-protein kinase atg1</fullName>
    </alternativeName>
</protein>
<dbReference type="InterPro" id="IPR048941">
    <property type="entry name" value="ATG1-like_MIT2"/>
</dbReference>